<evidence type="ECO:0000256" key="1">
    <source>
        <dbReference type="ARBA" id="ARBA00022596"/>
    </source>
</evidence>
<name>A0A3B1DWP7_9ZZZZ</name>
<evidence type="ECO:0008006" key="3">
    <source>
        <dbReference type="Google" id="ProtNLM"/>
    </source>
</evidence>
<dbReference type="AlphaFoldDB" id="A0A3B1DWP7"/>
<gene>
    <name evidence="2" type="ORF">MNBD_NITROSPIRAE03-613</name>
</gene>
<feature type="non-terminal residue" evidence="2">
    <location>
        <position position="226"/>
    </location>
</feature>
<reference evidence="2" key="1">
    <citation type="submission" date="2018-06" db="EMBL/GenBank/DDBJ databases">
        <authorList>
            <person name="Zhirakovskaya E."/>
        </authorList>
    </citation>
    <scope>NUCLEOTIDE SEQUENCE</scope>
</reference>
<sequence length="226" mass="24353">MRIAYFDCFSGISGDMCLGALVDAGVPLQKLREGLNTLDMVSYEIRRRKVKRGGISATRIEVIVKKDEPTRRLADISTIIEDSDLPENIKKRGLGIFRRLFQAERKVHGGRLKDLHLHELSATDCIVDIIGTLICLDILGIKEVISSPLNLGGGTVSSEHGLLPVPAPATSQLLKGKPVFSTGIQKELTTPTGAAIITETATSFGHFPEMTLDTTGIGAGGYALKE</sequence>
<proteinExistence type="predicted"/>
<dbReference type="InterPro" id="IPR002822">
    <property type="entry name" value="Ni_insertion"/>
</dbReference>
<evidence type="ECO:0000313" key="2">
    <source>
        <dbReference type="EMBL" id="VAX33267.1"/>
    </source>
</evidence>
<organism evidence="2">
    <name type="scientific">hydrothermal vent metagenome</name>
    <dbReference type="NCBI Taxonomy" id="652676"/>
    <lineage>
        <taxon>unclassified sequences</taxon>
        <taxon>metagenomes</taxon>
        <taxon>ecological metagenomes</taxon>
    </lineage>
</organism>
<protein>
    <recommendedName>
        <fullName evidence="3">Nickel insertion protein</fullName>
    </recommendedName>
</protein>
<accession>A0A3B1DWP7</accession>
<keyword evidence="1" id="KW-0533">Nickel</keyword>
<dbReference type="PANTHER" id="PTHR36566:SF1">
    <property type="entry name" value="PYRIDINIUM-3,5-BISTHIOCARBOXYLIC ACID MONONUCLEOTIDE NICKEL INSERTION PROTEIN"/>
    <property type="match status" value="1"/>
</dbReference>
<dbReference type="EMBL" id="UOGI01000171">
    <property type="protein sequence ID" value="VAX33267.1"/>
    <property type="molecule type" value="Genomic_DNA"/>
</dbReference>
<dbReference type="PANTHER" id="PTHR36566">
    <property type="entry name" value="NICKEL INSERTION PROTEIN-RELATED"/>
    <property type="match status" value="1"/>
</dbReference>
<dbReference type="Pfam" id="PF01969">
    <property type="entry name" value="Ni_insertion"/>
    <property type="match status" value="1"/>
</dbReference>